<dbReference type="SUPFAM" id="SSF103481">
    <property type="entry name" value="Multidrug resistance efflux transporter EmrE"/>
    <property type="match status" value="2"/>
</dbReference>
<proteinExistence type="predicted"/>
<name>A0A0X8HUD7_9SACH</name>
<reference evidence="6 7" key="1">
    <citation type="submission" date="2016-01" db="EMBL/GenBank/DDBJ databases">
        <title>Genome sequence of the yeast Holleya sinecauda.</title>
        <authorList>
            <person name="Dietrich F.S."/>
        </authorList>
    </citation>
    <scope>NUCLEOTIDE SEQUENCE [LARGE SCALE GENOMIC DNA]</scope>
    <source>
        <strain evidence="6 7">ATCC 58844</strain>
    </source>
</reference>
<sequence>MGNATALGRWTLGLILLVVVIIVWVASSFLLSFMFEDGTYWKPYLVTYINTMSYSVLLLPFGVRALIRSRRSLSAIRPGSLEAQVDKGRETLALASEFTGRKNKRFDDVRGYTRLTIVQTARLSAEFFFLTFLANLVTNASLGYSSVASQTIMSSTSSLFTLFLGVRFHIESASRAKIAGAVISFAGIVLVTQSDVFGTAVNGLKDSAGANVDAENGFWNRADVRILFGNLLALLGAFIYGLYTTILKLRVKHVSRLNMNLFLGFVGLYTLVLLWPVIIILHVLKWETFEFPHGSKLIWVFTANIVINLAAEYCWAKSMLLTSPMTVTAGLSATIPLAMLGDFILNGKPMTLSYLIGSAMIFGSFIAISTASHNDPVLLKLENSQEAPYTTMLHVS</sequence>
<accession>A0A0X8HUD7</accession>
<dbReference type="InterPro" id="IPR037185">
    <property type="entry name" value="EmrE-like"/>
</dbReference>
<dbReference type="EMBL" id="CP014246">
    <property type="protein sequence ID" value="AMD21634.1"/>
    <property type="molecule type" value="Genomic_DNA"/>
</dbReference>
<dbReference type="Proteomes" id="UP000243052">
    <property type="component" value="Chromosome vi"/>
</dbReference>
<feature type="transmembrane region" description="Helical" evidence="5">
    <location>
        <begin position="12"/>
        <end position="35"/>
    </location>
</feature>
<evidence type="ECO:0000256" key="5">
    <source>
        <dbReference type="SAM" id="Phobius"/>
    </source>
</evidence>
<evidence type="ECO:0000256" key="2">
    <source>
        <dbReference type="ARBA" id="ARBA00022692"/>
    </source>
</evidence>
<keyword evidence="4 5" id="KW-0472">Membrane</keyword>
<evidence type="ECO:0000256" key="1">
    <source>
        <dbReference type="ARBA" id="ARBA00004141"/>
    </source>
</evidence>
<feature type="transmembrane region" description="Helical" evidence="5">
    <location>
        <begin position="296"/>
        <end position="315"/>
    </location>
</feature>
<dbReference type="AlphaFoldDB" id="A0A0X8HUD7"/>
<keyword evidence="2 5" id="KW-0812">Transmembrane</keyword>
<gene>
    <name evidence="6" type="ORF">AW171_hschr63597</name>
</gene>
<feature type="transmembrane region" description="Helical" evidence="5">
    <location>
        <begin position="226"/>
        <end position="249"/>
    </location>
</feature>
<feature type="transmembrane region" description="Helical" evidence="5">
    <location>
        <begin position="261"/>
        <end position="284"/>
    </location>
</feature>
<evidence type="ECO:0000313" key="7">
    <source>
        <dbReference type="Proteomes" id="UP000243052"/>
    </source>
</evidence>
<dbReference type="PANTHER" id="PTHR23051:SF0">
    <property type="entry name" value="SOLUTE CARRIER FAMILY 35 MEMBER F5"/>
    <property type="match status" value="1"/>
</dbReference>
<keyword evidence="3 5" id="KW-1133">Transmembrane helix</keyword>
<dbReference type="GO" id="GO:0000329">
    <property type="term" value="C:fungal-type vacuole membrane"/>
    <property type="evidence" value="ECO:0007669"/>
    <property type="project" value="TreeGrafter"/>
</dbReference>
<dbReference type="PANTHER" id="PTHR23051">
    <property type="entry name" value="SOLUTE CARRIER FAMILY 35, MEMBER F5"/>
    <property type="match status" value="1"/>
</dbReference>
<dbReference type="GeneID" id="28724932"/>
<evidence type="ECO:0000256" key="3">
    <source>
        <dbReference type="ARBA" id="ARBA00022989"/>
    </source>
</evidence>
<feature type="transmembrane region" description="Helical" evidence="5">
    <location>
        <begin position="351"/>
        <end position="371"/>
    </location>
</feature>
<comment type="subcellular location">
    <subcellularLocation>
        <location evidence="1">Membrane</location>
        <topology evidence="1">Multi-pass membrane protein</topology>
    </subcellularLocation>
</comment>
<dbReference type="OrthoDB" id="1436450at2759"/>
<organism evidence="6 7">
    <name type="scientific">Eremothecium sinecaudum</name>
    <dbReference type="NCBI Taxonomy" id="45286"/>
    <lineage>
        <taxon>Eukaryota</taxon>
        <taxon>Fungi</taxon>
        <taxon>Dikarya</taxon>
        <taxon>Ascomycota</taxon>
        <taxon>Saccharomycotina</taxon>
        <taxon>Saccharomycetes</taxon>
        <taxon>Saccharomycetales</taxon>
        <taxon>Saccharomycetaceae</taxon>
        <taxon>Eremothecium</taxon>
    </lineage>
</organism>
<evidence type="ECO:0000256" key="4">
    <source>
        <dbReference type="ARBA" id="ARBA00023136"/>
    </source>
</evidence>
<feature type="transmembrane region" description="Helical" evidence="5">
    <location>
        <begin position="327"/>
        <end position="345"/>
    </location>
</feature>
<evidence type="ECO:0000313" key="6">
    <source>
        <dbReference type="EMBL" id="AMD21634.1"/>
    </source>
</evidence>
<feature type="transmembrane region" description="Helical" evidence="5">
    <location>
        <begin position="47"/>
        <end position="67"/>
    </location>
</feature>
<dbReference type="RefSeq" id="XP_017988630.1">
    <property type="nucleotide sequence ID" value="XM_018133244.1"/>
</dbReference>
<keyword evidence="7" id="KW-1185">Reference proteome</keyword>
<protein>
    <submittedName>
        <fullName evidence="6">HFL222Cp</fullName>
    </submittedName>
</protein>